<sequence>MASFIVEETKAIKCFSNQFENVQEENCGSDGFCFIIRKDSLIRKGNFIVRGCDHSFLCELISETEGVDKVGHSEGMISYCMPDVQYMNFFGYFCCCKDDWCNKSTKVEAISEENILEDIIKGKATEDKWLKLQEIAKEHEITIEI</sequence>
<evidence type="ECO:0000313" key="2">
    <source>
        <dbReference type="WBParaSite" id="EEL_0000431201-mRNA-1"/>
    </source>
</evidence>
<keyword evidence="1" id="KW-1185">Reference proteome</keyword>
<dbReference type="AlphaFoldDB" id="A0A0R3RRF3"/>
<proteinExistence type="predicted"/>
<reference evidence="2" key="1">
    <citation type="submission" date="2016-04" db="UniProtKB">
        <authorList>
            <consortium name="WormBaseParasite"/>
        </authorList>
    </citation>
    <scope>IDENTIFICATION</scope>
</reference>
<name>A0A0R3RRF3_9BILA</name>
<dbReference type="WBParaSite" id="EEL_0000431201-mRNA-1">
    <property type="protein sequence ID" value="EEL_0000431201-mRNA-1"/>
    <property type="gene ID" value="EEL_0000431201"/>
</dbReference>
<accession>A0A0R3RRF3</accession>
<dbReference type="Proteomes" id="UP000050640">
    <property type="component" value="Unplaced"/>
</dbReference>
<evidence type="ECO:0000313" key="1">
    <source>
        <dbReference type="Proteomes" id="UP000050640"/>
    </source>
</evidence>
<organism evidence="1 2">
    <name type="scientific">Elaeophora elaphi</name>
    <dbReference type="NCBI Taxonomy" id="1147741"/>
    <lineage>
        <taxon>Eukaryota</taxon>
        <taxon>Metazoa</taxon>
        <taxon>Ecdysozoa</taxon>
        <taxon>Nematoda</taxon>
        <taxon>Chromadorea</taxon>
        <taxon>Rhabditida</taxon>
        <taxon>Spirurina</taxon>
        <taxon>Spiruromorpha</taxon>
        <taxon>Filarioidea</taxon>
        <taxon>Onchocercidae</taxon>
        <taxon>Elaeophora</taxon>
    </lineage>
</organism>
<protein>
    <submittedName>
        <fullName evidence="2">Activin_recp domain-containing protein</fullName>
    </submittedName>
</protein>